<accession>A0A5T8BH96</accession>
<comment type="caution">
    <text evidence="1">The sequence shown here is derived from an EMBL/GenBank/DDBJ whole genome shotgun (WGS) entry which is preliminary data.</text>
</comment>
<name>A0A5T8BH96_SALER</name>
<dbReference type="Gene3D" id="2.60.40.1090">
    <property type="entry name" value="Fimbrial-type adhesion domain"/>
    <property type="match status" value="1"/>
</dbReference>
<dbReference type="EMBL" id="AAGFSO010000041">
    <property type="protein sequence ID" value="EBN4403374.1"/>
    <property type="molecule type" value="Genomic_DNA"/>
</dbReference>
<reference evidence="1" key="1">
    <citation type="submission" date="2018-07" db="EMBL/GenBank/DDBJ databases">
        <authorList>
            <consortium name="PulseNet: The National Subtyping Network for Foodborne Disease Surveillance"/>
            <person name="Tarr C.L."/>
            <person name="Trees E."/>
            <person name="Katz L.S."/>
            <person name="Carleton-Romer H.A."/>
            <person name="Stroika S."/>
            <person name="Kucerova Z."/>
            <person name="Roache K.F."/>
            <person name="Sabol A.L."/>
            <person name="Besser J."/>
            <person name="Gerner-Smidt P."/>
        </authorList>
    </citation>
    <scope>NUCLEOTIDE SEQUENCE</scope>
    <source>
        <strain evidence="1">PNUSAS044948</strain>
    </source>
</reference>
<proteinExistence type="predicted"/>
<dbReference type="GO" id="GO:0009289">
    <property type="term" value="C:pilus"/>
    <property type="evidence" value="ECO:0007669"/>
    <property type="project" value="InterPro"/>
</dbReference>
<dbReference type="GO" id="GO:0007155">
    <property type="term" value="P:cell adhesion"/>
    <property type="evidence" value="ECO:0007669"/>
    <property type="project" value="InterPro"/>
</dbReference>
<dbReference type="AlphaFoldDB" id="A0A5T8BH96"/>
<sequence>MNRTEQRMKYAEKAGNNNAGRVNVARRYHPSRLSAVSGLALFLSAGLSGSASALTFTFDYTYTIEANTCTLSAQGTDNDGAIPTSGTTTLNVNWGTVTKEQLKDPDKASKKTFGLVMDCQGDIYKPTLTVTGKNGSNPSSNNTLYVADSQNSVAGFAVKASDASDATETEKTQNALTGQGQQTLSETGHKKKMLLEAWPTIMPNKKESDLKSGTEITGTVTIKVSYN</sequence>
<dbReference type="InterPro" id="IPR008966">
    <property type="entry name" value="Adhesion_dom_sf"/>
</dbReference>
<gene>
    <name evidence="1" type="ORF">DSA09_25785</name>
</gene>
<protein>
    <submittedName>
        <fullName evidence="1">Type 1 fimbrial protein</fullName>
    </submittedName>
</protein>
<dbReference type="SUPFAM" id="SSF49401">
    <property type="entry name" value="Bacterial adhesins"/>
    <property type="match status" value="1"/>
</dbReference>
<dbReference type="InterPro" id="IPR036937">
    <property type="entry name" value="Adhesion_dom_fimbrial_sf"/>
</dbReference>
<organism evidence="1">
    <name type="scientific">Salmonella enterica</name>
    <name type="common">Salmonella choleraesuis</name>
    <dbReference type="NCBI Taxonomy" id="28901"/>
    <lineage>
        <taxon>Bacteria</taxon>
        <taxon>Pseudomonadati</taxon>
        <taxon>Pseudomonadota</taxon>
        <taxon>Gammaproteobacteria</taxon>
        <taxon>Enterobacterales</taxon>
        <taxon>Enterobacteriaceae</taxon>
        <taxon>Salmonella</taxon>
    </lineage>
</organism>
<evidence type="ECO:0000313" key="1">
    <source>
        <dbReference type="EMBL" id="EBN4403374.1"/>
    </source>
</evidence>